<organism evidence="2 3">
    <name type="scientific">Steinernema glaseri</name>
    <dbReference type="NCBI Taxonomy" id="37863"/>
    <lineage>
        <taxon>Eukaryota</taxon>
        <taxon>Metazoa</taxon>
        <taxon>Ecdysozoa</taxon>
        <taxon>Nematoda</taxon>
        <taxon>Chromadorea</taxon>
        <taxon>Rhabditida</taxon>
        <taxon>Tylenchina</taxon>
        <taxon>Panagrolaimomorpha</taxon>
        <taxon>Strongyloidoidea</taxon>
        <taxon>Steinernematidae</taxon>
        <taxon>Steinernema</taxon>
    </lineage>
</organism>
<feature type="region of interest" description="Disordered" evidence="1">
    <location>
        <begin position="1"/>
        <end position="34"/>
    </location>
</feature>
<feature type="compositionally biased region" description="Basic and acidic residues" evidence="1">
    <location>
        <begin position="8"/>
        <end position="18"/>
    </location>
</feature>
<protein>
    <submittedName>
        <fullName evidence="3">Ovule protein</fullName>
    </submittedName>
</protein>
<sequence>MTPSENDVAGKIKKDGKIQEPSINTTTTEEHHETGEFVYYDCRTEEVNFKIENVKHKTEEKIVSSSSTEEEDPQSPTVDNEEESAIERRRLIYYLPTADGIRTRSIPERPESILHYKTMRHLDENGNSSDESESIHLVGLSIPHLSSDWSVRGIWGPPGINDIPW</sequence>
<evidence type="ECO:0000313" key="2">
    <source>
        <dbReference type="Proteomes" id="UP000095287"/>
    </source>
</evidence>
<proteinExistence type="predicted"/>
<evidence type="ECO:0000256" key="1">
    <source>
        <dbReference type="SAM" id="MobiDB-lite"/>
    </source>
</evidence>
<accession>A0A1I8AKR3</accession>
<feature type="compositionally biased region" description="Basic and acidic residues" evidence="1">
    <location>
        <begin position="53"/>
        <end position="62"/>
    </location>
</feature>
<keyword evidence="2" id="KW-1185">Reference proteome</keyword>
<feature type="compositionally biased region" description="Acidic residues" evidence="1">
    <location>
        <begin position="68"/>
        <end position="84"/>
    </location>
</feature>
<feature type="region of interest" description="Disordered" evidence="1">
    <location>
        <begin position="53"/>
        <end position="85"/>
    </location>
</feature>
<dbReference type="WBParaSite" id="L893_g647.t1">
    <property type="protein sequence ID" value="L893_g647.t1"/>
    <property type="gene ID" value="L893_g647"/>
</dbReference>
<dbReference type="AlphaFoldDB" id="A0A1I8AKR3"/>
<dbReference type="Proteomes" id="UP000095287">
    <property type="component" value="Unplaced"/>
</dbReference>
<evidence type="ECO:0000313" key="3">
    <source>
        <dbReference type="WBParaSite" id="L893_g647.t1"/>
    </source>
</evidence>
<reference evidence="3" key="1">
    <citation type="submission" date="2016-11" db="UniProtKB">
        <authorList>
            <consortium name="WormBaseParasite"/>
        </authorList>
    </citation>
    <scope>IDENTIFICATION</scope>
</reference>
<name>A0A1I8AKR3_9BILA</name>